<dbReference type="Proteomes" id="UP000002164">
    <property type="component" value="Chromosome"/>
</dbReference>
<reference evidence="2 3" key="1">
    <citation type="journal article" date="2008" name="J. Bacteriol.">
        <title>Complete genome sequence of the mosquitocidal bacterium Bacillus sphaericus C3-41 and comparison with those of closely related Bacillus species.</title>
        <authorList>
            <person name="Hu X."/>
            <person name="Fan W."/>
            <person name="Han B."/>
            <person name="Liu H."/>
            <person name="Zheng D."/>
            <person name="Li Q."/>
            <person name="Dong W."/>
            <person name="Yan J."/>
            <person name="Gao M."/>
            <person name="Berry C."/>
            <person name="Yuan Z."/>
        </authorList>
    </citation>
    <scope>NUCLEOTIDE SEQUENCE [LARGE SCALE GENOMIC DNA]</scope>
    <source>
        <strain evidence="2 3">C3-41</strain>
    </source>
</reference>
<dbReference type="InterPro" id="IPR000361">
    <property type="entry name" value="ATAP_core_dom"/>
</dbReference>
<dbReference type="InterPro" id="IPR017870">
    <property type="entry name" value="FeS_cluster_insertion_CS"/>
</dbReference>
<dbReference type="Pfam" id="PF01521">
    <property type="entry name" value="Fe-S_biosyn"/>
    <property type="match status" value="1"/>
</dbReference>
<gene>
    <name evidence="2" type="ordered locus">Bsph_0577</name>
</gene>
<feature type="domain" description="Core" evidence="1">
    <location>
        <begin position="11"/>
        <end position="111"/>
    </location>
</feature>
<dbReference type="PANTHER" id="PTHR43011:SF1">
    <property type="entry name" value="IRON-SULFUR CLUSTER ASSEMBLY 2 HOMOLOG, MITOCHONDRIAL"/>
    <property type="match status" value="1"/>
</dbReference>
<dbReference type="PROSITE" id="PS01152">
    <property type="entry name" value="HESB"/>
    <property type="match status" value="1"/>
</dbReference>
<organism evidence="2 3">
    <name type="scientific">Lysinibacillus sphaericus (strain C3-41)</name>
    <dbReference type="NCBI Taxonomy" id="444177"/>
    <lineage>
        <taxon>Bacteria</taxon>
        <taxon>Bacillati</taxon>
        <taxon>Bacillota</taxon>
        <taxon>Bacilli</taxon>
        <taxon>Bacillales</taxon>
        <taxon>Bacillaceae</taxon>
        <taxon>Lysinibacillus</taxon>
    </lineage>
</organism>
<evidence type="ECO:0000313" key="3">
    <source>
        <dbReference type="Proteomes" id="UP000002164"/>
    </source>
</evidence>
<dbReference type="PANTHER" id="PTHR43011">
    <property type="entry name" value="IRON-SULFUR CLUSTER ASSEMBLY 2 HOMOLOG, MITOCHONDRIAL"/>
    <property type="match status" value="1"/>
</dbReference>
<dbReference type="InterPro" id="IPR035903">
    <property type="entry name" value="HesB-like_dom_sf"/>
</dbReference>
<dbReference type="GO" id="GO:0016226">
    <property type="term" value="P:iron-sulfur cluster assembly"/>
    <property type="evidence" value="ECO:0007669"/>
    <property type="project" value="InterPro"/>
</dbReference>
<accession>B1HWP3</accession>
<dbReference type="GO" id="GO:0051539">
    <property type="term" value="F:4 iron, 4 sulfur cluster binding"/>
    <property type="evidence" value="ECO:0007669"/>
    <property type="project" value="TreeGrafter"/>
</dbReference>
<evidence type="ECO:0000313" key="2">
    <source>
        <dbReference type="EMBL" id="ACA38200.1"/>
    </source>
</evidence>
<sequence length="127" mass="13798">MMGMTSTKQVIEITQAAGFHINEMMEHNEEQGSFLRVVVNGGGCSGLSYGMHFDQEKKEDDFVDVQHGLTILVSREDAPILMGTKIDYKQSLMGGGFTIDNPNAIASCGCGTSFKTAKREGTPEICE</sequence>
<dbReference type="NCBIfam" id="TIGR00049">
    <property type="entry name" value="iron-sulfur cluster assembly accessory protein"/>
    <property type="match status" value="1"/>
</dbReference>
<dbReference type="EMBL" id="CP000817">
    <property type="protein sequence ID" value="ACA38200.1"/>
    <property type="molecule type" value="Genomic_DNA"/>
</dbReference>
<dbReference type="KEGG" id="lsp:Bsph_0577"/>
<proteinExistence type="predicted"/>
<dbReference type="Gene3D" id="2.60.300.12">
    <property type="entry name" value="HesB-like domain"/>
    <property type="match status" value="1"/>
</dbReference>
<protein>
    <submittedName>
        <fullName evidence="2">Hypothetical yutM protein</fullName>
    </submittedName>
</protein>
<dbReference type="InterPro" id="IPR016092">
    <property type="entry name" value="ATAP"/>
</dbReference>
<dbReference type="GO" id="GO:0005506">
    <property type="term" value="F:iron ion binding"/>
    <property type="evidence" value="ECO:0007669"/>
    <property type="project" value="TreeGrafter"/>
</dbReference>
<dbReference type="EnsemblBacteria" id="ACA38200">
    <property type="protein sequence ID" value="ACA38200"/>
    <property type="gene ID" value="Bsph_0577"/>
</dbReference>
<dbReference type="SUPFAM" id="SSF89360">
    <property type="entry name" value="HesB-like domain"/>
    <property type="match status" value="1"/>
</dbReference>
<dbReference type="GO" id="GO:0051537">
    <property type="term" value="F:2 iron, 2 sulfur cluster binding"/>
    <property type="evidence" value="ECO:0007669"/>
    <property type="project" value="UniProtKB-ARBA"/>
</dbReference>
<dbReference type="HOGENOM" id="CLU_069054_5_2_9"/>
<dbReference type="AlphaFoldDB" id="B1HWP3"/>
<name>B1HWP3_LYSSC</name>
<evidence type="ECO:0000259" key="1">
    <source>
        <dbReference type="Pfam" id="PF01521"/>
    </source>
</evidence>